<evidence type="ECO:0000313" key="2">
    <source>
        <dbReference type="EMBL" id="KAK9283845.1"/>
    </source>
</evidence>
<evidence type="ECO:0000256" key="1">
    <source>
        <dbReference type="SAM" id="MobiDB-lite"/>
    </source>
</evidence>
<feature type="region of interest" description="Disordered" evidence="1">
    <location>
        <begin position="83"/>
        <end position="111"/>
    </location>
</feature>
<protein>
    <submittedName>
        <fullName evidence="2">Uncharacterized protein</fullName>
    </submittedName>
</protein>
<accession>A0AAP0RSG0</accession>
<organism evidence="2 3">
    <name type="scientific">Liquidambar formosana</name>
    <name type="common">Formosan gum</name>
    <dbReference type="NCBI Taxonomy" id="63359"/>
    <lineage>
        <taxon>Eukaryota</taxon>
        <taxon>Viridiplantae</taxon>
        <taxon>Streptophyta</taxon>
        <taxon>Embryophyta</taxon>
        <taxon>Tracheophyta</taxon>
        <taxon>Spermatophyta</taxon>
        <taxon>Magnoliopsida</taxon>
        <taxon>eudicotyledons</taxon>
        <taxon>Gunneridae</taxon>
        <taxon>Pentapetalae</taxon>
        <taxon>Saxifragales</taxon>
        <taxon>Altingiaceae</taxon>
        <taxon>Liquidambar</taxon>
    </lineage>
</organism>
<evidence type="ECO:0000313" key="3">
    <source>
        <dbReference type="Proteomes" id="UP001415857"/>
    </source>
</evidence>
<reference evidence="2 3" key="1">
    <citation type="journal article" date="2024" name="Plant J.">
        <title>Genome sequences and population genomics reveal climatic adaptation and genomic divergence between two closely related sweetgum species.</title>
        <authorList>
            <person name="Xu W.Q."/>
            <person name="Ren C.Q."/>
            <person name="Zhang X.Y."/>
            <person name="Comes H.P."/>
            <person name="Liu X.H."/>
            <person name="Li Y.G."/>
            <person name="Kettle C.J."/>
            <person name="Jalonen R."/>
            <person name="Gaisberger H."/>
            <person name="Ma Y.Z."/>
            <person name="Qiu Y.X."/>
        </authorList>
    </citation>
    <scope>NUCLEOTIDE SEQUENCE [LARGE SCALE GENOMIC DNA]</scope>
    <source>
        <strain evidence="2">Hangzhou</strain>
    </source>
</reference>
<sequence length="175" mass="18020">MNCGGGNNEVGSMEKCNSQLVGRGVEQSGNVEGGSNKLLNLVGSGLGPNNGYGARGDSEYIFGPASDGGMAVVQSSFEFGGSLGKDKSQDGAAQVQLSEHSRRRVSDSSVSGKGMVEVVPDSFVETVDPVDIEGAAEVSTAGDLFWVKAKSIVYSLEEFRSNVKAVKGYQGLSGG</sequence>
<dbReference type="EMBL" id="JBBPBK010000006">
    <property type="protein sequence ID" value="KAK9283845.1"/>
    <property type="molecule type" value="Genomic_DNA"/>
</dbReference>
<comment type="caution">
    <text evidence="2">The sequence shown here is derived from an EMBL/GenBank/DDBJ whole genome shotgun (WGS) entry which is preliminary data.</text>
</comment>
<dbReference type="AlphaFoldDB" id="A0AAP0RSG0"/>
<name>A0AAP0RSG0_LIQFO</name>
<proteinExistence type="predicted"/>
<keyword evidence="3" id="KW-1185">Reference proteome</keyword>
<dbReference type="Proteomes" id="UP001415857">
    <property type="component" value="Unassembled WGS sequence"/>
</dbReference>
<gene>
    <name evidence="2" type="ORF">L1049_012099</name>
</gene>